<keyword evidence="3" id="KW-1185">Reference proteome</keyword>
<accession>A0AA96REY4</accession>
<reference evidence="2 3" key="1">
    <citation type="submission" date="2022-02" db="EMBL/GenBank/DDBJ databases">
        <title>Paenibacillus sp. MBLB1776 Whole Genome Shotgun Sequencing.</title>
        <authorList>
            <person name="Hwang C.Y."/>
            <person name="Cho E.-S."/>
            <person name="Seo M.-J."/>
        </authorList>
    </citation>
    <scope>NUCLEOTIDE SEQUENCE [LARGE SCALE GENOMIC DNA]</scope>
    <source>
        <strain evidence="2 3">MBLB1776</strain>
    </source>
</reference>
<proteinExistence type="predicted"/>
<dbReference type="AlphaFoldDB" id="A0AA96REY4"/>
<gene>
    <name evidence="2" type="ORF">MJA45_25420</name>
</gene>
<dbReference type="Pfam" id="PF19486">
    <property type="entry name" value="DUF6022"/>
    <property type="match status" value="1"/>
</dbReference>
<dbReference type="RefSeq" id="WP_315604692.1">
    <property type="nucleotide sequence ID" value="NZ_CP130318.1"/>
</dbReference>
<protein>
    <submittedName>
        <fullName evidence="2">DUF6022 family protein</fullName>
    </submittedName>
</protein>
<dbReference type="KEGG" id="paun:MJA45_25420"/>
<dbReference type="EMBL" id="CP130318">
    <property type="protein sequence ID" value="WNQ10916.1"/>
    <property type="molecule type" value="Genomic_DNA"/>
</dbReference>
<dbReference type="InterPro" id="IPR046064">
    <property type="entry name" value="DUF6022"/>
</dbReference>
<name>A0AA96REY4_9BACL</name>
<organism evidence="2 3">
    <name type="scientific">Paenibacillus aurantius</name>
    <dbReference type="NCBI Taxonomy" id="2918900"/>
    <lineage>
        <taxon>Bacteria</taxon>
        <taxon>Bacillati</taxon>
        <taxon>Bacillota</taxon>
        <taxon>Bacilli</taxon>
        <taxon>Bacillales</taxon>
        <taxon>Paenibacillaceae</taxon>
        <taxon>Paenibacillus</taxon>
    </lineage>
</organism>
<evidence type="ECO:0000313" key="3">
    <source>
        <dbReference type="Proteomes" id="UP001305702"/>
    </source>
</evidence>
<sequence length="183" mass="20982">MNGEKSIRSYMQSRPNPIIGIKEYVEAYIAANGRSILENNREKLRKAYEEAGDMAYGTFLNLLFLDVHKQLRQEGLQPEPRLPGDFDSSREWGSCPEQTDQQRWMWSTIKEEGGEAVGTLVTIVYHDHTGFRVPRMPDLLALEESGKEKVVEALSSRSEDFRNALEFTEEYARYLQSQSEGQA</sequence>
<dbReference type="Proteomes" id="UP001305702">
    <property type="component" value="Chromosome"/>
</dbReference>
<feature type="region of interest" description="Disordered" evidence="1">
    <location>
        <begin position="77"/>
        <end position="97"/>
    </location>
</feature>
<evidence type="ECO:0000313" key="2">
    <source>
        <dbReference type="EMBL" id="WNQ10916.1"/>
    </source>
</evidence>
<evidence type="ECO:0000256" key="1">
    <source>
        <dbReference type="SAM" id="MobiDB-lite"/>
    </source>
</evidence>